<evidence type="ECO:0000313" key="2">
    <source>
        <dbReference type="Proteomes" id="UP000663193"/>
    </source>
</evidence>
<proteinExistence type="predicted"/>
<name>A0A7U2F5T4_PHANO</name>
<gene>
    <name evidence="1" type="ORF">JI435_413200</name>
</gene>
<evidence type="ECO:0000313" key="1">
    <source>
        <dbReference type="EMBL" id="QRC99279.1"/>
    </source>
</evidence>
<dbReference type="Proteomes" id="UP000663193">
    <property type="component" value="Chromosome 9"/>
</dbReference>
<organism evidence="1 2">
    <name type="scientific">Phaeosphaeria nodorum (strain SN15 / ATCC MYA-4574 / FGSC 10173)</name>
    <name type="common">Glume blotch fungus</name>
    <name type="synonym">Parastagonospora nodorum</name>
    <dbReference type="NCBI Taxonomy" id="321614"/>
    <lineage>
        <taxon>Eukaryota</taxon>
        <taxon>Fungi</taxon>
        <taxon>Dikarya</taxon>
        <taxon>Ascomycota</taxon>
        <taxon>Pezizomycotina</taxon>
        <taxon>Dothideomycetes</taxon>
        <taxon>Pleosporomycetidae</taxon>
        <taxon>Pleosporales</taxon>
        <taxon>Pleosporineae</taxon>
        <taxon>Phaeosphaeriaceae</taxon>
        <taxon>Parastagonospora</taxon>
    </lineage>
</organism>
<dbReference type="AlphaFoldDB" id="A0A7U2F5T4"/>
<dbReference type="EMBL" id="CP069031">
    <property type="protein sequence ID" value="QRC99279.1"/>
    <property type="molecule type" value="Genomic_DNA"/>
</dbReference>
<keyword evidence="2" id="KW-1185">Reference proteome</keyword>
<reference evidence="2" key="1">
    <citation type="journal article" date="2021" name="BMC Genomics">
        <title>Chromosome-level genome assembly and manually-curated proteome of model necrotroph Parastagonospora nodorum Sn15 reveals a genome-wide trove of candidate effector homologs, and redundancy of virulence-related functions within an accessory chromosome.</title>
        <authorList>
            <person name="Bertazzoni S."/>
            <person name="Jones D.A.B."/>
            <person name="Phan H.T."/>
            <person name="Tan K.-C."/>
            <person name="Hane J.K."/>
        </authorList>
    </citation>
    <scope>NUCLEOTIDE SEQUENCE [LARGE SCALE GENOMIC DNA]</scope>
    <source>
        <strain evidence="2">SN15 / ATCC MYA-4574 / FGSC 10173)</strain>
    </source>
</reference>
<dbReference type="VEuPathDB" id="FungiDB:JI435_413200"/>
<protein>
    <submittedName>
        <fullName evidence="1">Uncharacterized protein</fullName>
    </submittedName>
</protein>
<accession>A0A7U2F5T4</accession>
<sequence length="88" mass="10149">MYPRVAAWDFAVAHCLGVAYQYRRYKNRICPNLQISPLVDQVARPLDISTSRYHRCKIRFVFARTPPCTHPSMRPALSESTIIIAQLT</sequence>